<dbReference type="Pfam" id="PF03279">
    <property type="entry name" value="Lip_A_acyltrans"/>
    <property type="match status" value="1"/>
</dbReference>
<accession>A7I146</accession>
<dbReference type="PANTHER" id="PTHR30606">
    <property type="entry name" value="LIPID A BIOSYNTHESIS LAUROYL ACYLTRANSFERASE"/>
    <property type="match status" value="1"/>
</dbReference>
<gene>
    <name evidence="8" type="ordered locus">CHAB381_0655</name>
</gene>
<evidence type="ECO:0000256" key="2">
    <source>
        <dbReference type="ARBA" id="ARBA00022475"/>
    </source>
</evidence>
<organism evidence="8 9">
    <name type="scientific">Campylobacter hominis (strain ATCC BAA-381 / DSM 21671 / CCUG 45161 / LMG 19568 / NCTC 13146 / CH001A)</name>
    <dbReference type="NCBI Taxonomy" id="360107"/>
    <lineage>
        <taxon>Bacteria</taxon>
        <taxon>Pseudomonadati</taxon>
        <taxon>Campylobacterota</taxon>
        <taxon>Epsilonproteobacteria</taxon>
        <taxon>Campylobacterales</taxon>
        <taxon>Campylobacteraceae</taxon>
        <taxon>Campylobacter</taxon>
    </lineage>
</organism>
<dbReference type="InterPro" id="IPR004960">
    <property type="entry name" value="LipA_acyltrans"/>
</dbReference>
<keyword evidence="2" id="KW-1003">Cell membrane</keyword>
<keyword evidence="7" id="KW-1133">Transmembrane helix</keyword>
<keyword evidence="9" id="KW-1185">Reference proteome</keyword>
<dbReference type="HOGENOM" id="CLU_049421_4_2_7"/>
<dbReference type="eggNOG" id="COG1560">
    <property type="taxonomic scope" value="Bacteria"/>
</dbReference>
<evidence type="ECO:0000256" key="3">
    <source>
        <dbReference type="ARBA" id="ARBA00022519"/>
    </source>
</evidence>
<feature type="transmembrane region" description="Helical" evidence="7">
    <location>
        <begin position="20"/>
        <end position="40"/>
    </location>
</feature>
<dbReference type="GO" id="GO:0016746">
    <property type="term" value="F:acyltransferase activity"/>
    <property type="evidence" value="ECO:0007669"/>
    <property type="project" value="UniProtKB-KW"/>
</dbReference>
<name>A7I146_CAMHC</name>
<keyword evidence="7" id="KW-0812">Transmembrane</keyword>
<evidence type="ECO:0000256" key="1">
    <source>
        <dbReference type="ARBA" id="ARBA00004533"/>
    </source>
</evidence>
<keyword evidence="5 7" id="KW-0472">Membrane</keyword>
<dbReference type="RefSeq" id="WP_012108524.1">
    <property type="nucleotide sequence ID" value="NC_009714.1"/>
</dbReference>
<dbReference type="OrthoDB" id="9803456at2"/>
<reference evidence="9" key="1">
    <citation type="submission" date="2007-07" db="EMBL/GenBank/DDBJ databases">
        <title>Complete genome sequence of Campylobacter hominis ATCC BAA-381, a commensal isolated from the human gastrointestinal tract.</title>
        <authorList>
            <person name="Fouts D.E."/>
            <person name="Mongodin E.F."/>
            <person name="Puiu D."/>
            <person name="Sebastian Y."/>
            <person name="Miller W.G."/>
            <person name="Mandrell R.E."/>
            <person name="Nelson K.E."/>
        </authorList>
    </citation>
    <scope>NUCLEOTIDE SEQUENCE [LARGE SCALE GENOMIC DNA]</scope>
    <source>
        <strain evidence="9">ATCC BAA-381 / LMG 19568 / NCTC 13146 / CH001A</strain>
    </source>
</reference>
<keyword evidence="4 8" id="KW-0808">Transferase</keyword>
<comment type="subcellular location">
    <subcellularLocation>
        <location evidence="1">Cell inner membrane</location>
    </subcellularLocation>
</comment>
<dbReference type="Proteomes" id="UP000002407">
    <property type="component" value="Chromosome"/>
</dbReference>
<dbReference type="STRING" id="360107.CHAB381_0655"/>
<evidence type="ECO:0000313" key="8">
    <source>
        <dbReference type="EMBL" id="ABS51777.1"/>
    </source>
</evidence>
<proteinExistence type="predicted"/>
<dbReference type="GO" id="GO:0005886">
    <property type="term" value="C:plasma membrane"/>
    <property type="evidence" value="ECO:0007669"/>
    <property type="project" value="UniProtKB-SubCell"/>
</dbReference>
<dbReference type="EMBL" id="CP000776">
    <property type="protein sequence ID" value="ABS51777.1"/>
    <property type="molecule type" value="Genomic_DNA"/>
</dbReference>
<evidence type="ECO:0000256" key="5">
    <source>
        <dbReference type="ARBA" id="ARBA00023136"/>
    </source>
</evidence>
<evidence type="ECO:0000256" key="7">
    <source>
        <dbReference type="SAM" id="Phobius"/>
    </source>
</evidence>
<keyword evidence="6 8" id="KW-0012">Acyltransferase</keyword>
<dbReference type="CDD" id="cd07984">
    <property type="entry name" value="LPLAT_LABLAT-like"/>
    <property type="match status" value="1"/>
</dbReference>
<dbReference type="KEGG" id="cha:CHAB381_0655"/>
<evidence type="ECO:0000256" key="4">
    <source>
        <dbReference type="ARBA" id="ARBA00022679"/>
    </source>
</evidence>
<sequence length="291" mass="33817">MREKIEYFIVLSVIKISKFLPKFAVFALLKFFAIILFWVLKSRRKLAINNILAAYKDFDFKKAKSLAKANFISISQTVAEVLLLINDRIKLDDVMQNGESAVKKVKELTKNNKNGIIFVTAHFGNWEFLAHYFATKGFPVSVVGRYGNNSLIEDNITFPFRHKFGNDLIYKDDAMRNMIKLLKNHGNLGILTDQKTGNFKAEFFGRKCYTTKSVATLFLKFNPVIIPIFAKRIDKTKFEIIVEKFPEIPSNLSKNEAELFITQTCNDIFENIVRSAPEQWFWMHNRWRMDA</sequence>
<dbReference type="AlphaFoldDB" id="A7I146"/>
<protein>
    <submittedName>
        <fullName evidence="8">Acyltransferase</fullName>
    </submittedName>
</protein>
<evidence type="ECO:0000313" key="9">
    <source>
        <dbReference type="Proteomes" id="UP000002407"/>
    </source>
</evidence>
<evidence type="ECO:0000256" key="6">
    <source>
        <dbReference type="ARBA" id="ARBA00023315"/>
    </source>
</evidence>
<dbReference type="PANTHER" id="PTHR30606:SF10">
    <property type="entry name" value="PHOSPHATIDYLINOSITOL MANNOSIDE ACYLTRANSFERASE"/>
    <property type="match status" value="1"/>
</dbReference>
<dbReference type="GO" id="GO:0009247">
    <property type="term" value="P:glycolipid biosynthetic process"/>
    <property type="evidence" value="ECO:0007669"/>
    <property type="project" value="UniProtKB-ARBA"/>
</dbReference>
<keyword evidence="3" id="KW-0997">Cell inner membrane</keyword>